<proteinExistence type="predicted"/>
<accession>A0ABY4TSK5</accession>
<sequence>MSMKEPTPRTSRLALAGGALAVLAVGGAGFVAGRGSVAPAPAPSATVATAPLPEPVPSPATPARLDRAGLLAFASAAADATASGRPLASDTARVTGRRFSIALPFGCGGPLGDADATGTGWRYDAERGALRLQVASTRWAPQEWLGDAPPADIEAVEGFWVPRPWTGSEACPTAAAPAAAEGIEPVTLAGQSLAIGQMFRSGGARQDRRDGAPYVAVVRTAPDAVRAEKGFRVRLTGQLADVPGGAARCRQPGGPDQRPICLLTATFDEIAIENAATGETLARWPGGSSRGE</sequence>
<gene>
    <name evidence="1" type="ORF">M9980_12740</name>
</gene>
<name>A0ABY4TSK5_9SPHN</name>
<dbReference type="RefSeq" id="WP_250751532.1">
    <property type="nucleotide sequence ID" value="NZ_CP098401.1"/>
</dbReference>
<dbReference type="Proteomes" id="UP001055580">
    <property type="component" value="Chromosome"/>
</dbReference>
<reference evidence="1" key="1">
    <citation type="submission" date="2022-05" db="EMBL/GenBank/DDBJ databases">
        <title>Sphingomonas sp. strain RMG20 Genome sequencing and assembly.</title>
        <authorList>
            <person name="Kim I."/>
        </authorList>
    </citation>
    <scope>NUCLEOTIDE SEQUENCE</scope>
    <source>
        <strain evidence="1">RMG20</strain>
    </source>
</reference>
<dbReference type="EMBL" id="CP098401">
    <property type="protein sequence ID" value="URW75389.1"/>
    <property type="molecule type" value="Genomic_DNA"/>
</dbReference>
<organism evidence="1 2">
    <name type="scientific">Sphingomonas donggukensis</name>
    <dbReference type="NCBI Taxonomy" id="2949093"/>
    <lineage>
        <taxon>Bacteria</taxon>
        <taxon>Pseudomonadati</taxon>
        <taxon>Pseudomonadota</taxon>
        <taxon>Alphaproteobacteria</taxon>
        <taxon>Sphingomonadales</taxon>
        <taxon>Sphingomonadaceae</taxon>
        <taxon>Sphingomonas</taxon>
    </lineage>
</organism>
<keyword evidence="2" id="KW-1185">Reference proteome</keyword>
<protein>
    <submittedName>
        <fullName evidence="1">Uncharacterized protein</fullName>
    </submittedName>
</protein>
<evidence type="ECO:0000313" key="1">
    <source>
        <dbReference type="EMBL" id="URW75389.1"/>
    </source>
</evidence>
<evidence type="ECO:0000313" key="2">
    <source>
        <dbReference type="Proteomes" id="UP001055580"/>
    </source>
</evidence>